<feature type="compositionally biased region" description="Basic and acidic residues" evidence="1">
    <location>
        <begin position="376"/>
        <end position="391"/>
    </location>
</feature>
<proteinExistence type="predicted"/>
<organism evidence="2 3">
    <name type="scientific">Mytilus edulis</name>
    <name type="common">Blue mussel</name>
    <dbReference type="NCBI Taxonomy" id="6550"/>
    <lineage>
        <taxon>Eukaryota</taxon>
        <taxon>Metazoa</taxon>
        <taxon>Spiralia</taxon>
        <taxon>Lophotrochozoa</taxon>
        <taxon>Mollusca</taxon>
        <taxon>Bivalvia</taxon>
        <taxon>Autobranchia</taxon>
        <taxon>Pteriomorphia</taxon>
        <taxon>Mytilida</taxon>
        <taxon>Mytiloidea</taxon>
        <taxon>Mytilidae</taxon>
        <taxon>Mytilinae</taxon>
        <taxon>Mytilus</taxon>
    </lineage>
</organism>
<dbReference type="PANTHER" id="PTHR35538">
    <property type="entry name" value="LIG_CHAN-GLU_BD DOMAIN-CONTAINING PROTEIN"/>
    <property type="match status" value="1"/>
</dbReference>
<feature type="compositionally biased region" description="Polar residues" evidence="1">
    <location>
        <begin position="43"/>
        <end position="61"/>
    </location>
</feature>
<feature type="compositionally biased region" description="Basic and acidic residues" evidence="1">
    <location>
        <begin position="193"/>
        <end position="205"/>
    </location>
</feature>
<reference evidence="2" key="1">
    <citation type="submission" date="2021-03" db="EMBL/GenBank/DDBJ databases">
        <authorList>
            <person name="Bekaert M."/>
        </authorList>
    </citation>
    <scope>NUCLEOTIDE SEQUENCE</scope>
</reference>
<protein>
    <submittedName>
        <fullName evidence="2">Uncharacterized protein</fullName>
    </submittedName>
</protein>
<name>A0A8S3VK88_MYTED</name>
<dbReference type="EMBL" id="CAJPWZ010003202">
    <property type="protein sequence ID" value="CAG2254001.1"/>
    <property type="molecule type" value="Genomic_DNA"/>
</dbReference>
<feature type="compositionally biased region" description="Acidic residues" evidence="1">
    <location>
        <begin position="499"/>
        <end position="510"/>
    </location>
</feature>
<feature type="region of interest" description="Disordered" evidence="1">
    <location>
        <begin position="306"/>
        <end position="540"/>
    </location>
</feature>
<feature type="compositionally biased region" description="Basic and acidic residues" evidence="1">
    <location>
        <begin position="240"/>
        <end position="270"/>
    </location>
</feature>
<feature type="compositionally biased region" description="Polar residues" evidence="1">
    <location>
        <begin position="440"/>
        <end position="451"/>
    </location>
</feature>
<keyword evidence="3" id="KW-1185">Reference proteome</keyword>
<feature type="compositionally biased region" description="Basic and acidic residues" evidence="1">
    <location>
        <begin position="329"/>
        <end position="340"/>
    </location>
</feature>
<dbReference type="AlphaFoldDB" id="A0A8S3VK88"/>
<comment type="caution">
    <text evidence="2">The sequence shown here is derived from an EMBL/GenBank/DDBJ whole genome shotgun (WGS) entry which is preliminary data.</text>
</comment>
<feature type="compositionally biased region" description="Basic residues" evidence="1">
    <location>
        <begin position="392"/>
        <end position="403"/>
    </location>
</feature>
<sequence length="682" mass="78087">MIRSNTSPSFQYFYIINPGHIEFCADPDFPQFETKKAYRHSSAHPSSGSHVGTSISGNTTDGSRRTGRPKTALPYVSPTLPTVPQSPGREAWEDGHSQDDKLVWSDALNKWLPENQLNSRPYVSFVGTAPTVEKLYTNLREQKHEGPDGACCDRYDDHMKSYEQKAKHGMAPKQLHPENSFINRLMALRKKEALRKKAQEQLEQRRQRKAHSSPLHSSINERRQKVRFQMPRSTKVSPRSPRDSAVKEDQDFNKQWDDEANMEDVKKEEEITPVETDVKGSSSSETDGDQSSKVVIVPIPVEAIKPPQVQIMQESEIIEEEDEDEEQEGEVKKEIDDKTPPTKLPMMPHSKAGKTLTSQHAVKPKGEQKKIKKAPKKEAEVKPKEPKEVKPSRSKIKVPKVKTKSKDHVKEEKDDLEETGTLISEDTTHSLATIEDTKTGPLSLTVSADTTPQREDSPSPQAKRRTVVKKVFVPKVKPKVERESTPTPELEEEKSLTPELEEPEVEETPIVEEPALPVVELDEPPLPDPSLYKCKDSKSSTKNKSILKPILKLEQKLKKQRQFKRDTSYEEELRRQEEAERRRQKQMEMLEKMKNRNKRTGGEAEAEEEARNFDNYGFLAKYCIFNKLTLDAYRRTFDSVDEERKGWIKGVDVMIGLRGINQKISYEEEEYLYRVCTNICDC</sequence>
<accession>A0A8S3VK88</accession>
<feature type="compositionally biased region" description="Low complexity" evidence="1">
    <location>
        <begin position="280"/>
        <end position="292"/>
    </location>
</feature>
<evidence type="ECO:0000256" key="1">
    <source>
        <dbReference type="SAM" id="MobiDB-lite"/>
    </source>
</evidence>
<feature type="compositionally biased region" description="Polar residues" evidence="1">
    <location>
        <begin position="421"/>
        <end position="431"/>
    </location>
</feature>
<feature type="region of interest" description="Disordered" evidence="1">
    <location>
        <begin position="36"/>
        <end position="96"/>
    </location>
</feature>
<feature type="compositionally biased region" description="Basic and acidic residues" evidence="1">
    <location>
        <begin position="404"/>
        <end position="413"/>
    </location>
</feature>
<evidence type="ECO:0000313" key="3">
    <source>
        <dbReference type="Proteomes" id="UP000683360"/>
    </source>
</evidence>
<feature type="compositionally biased region" description="Acidic residues" evidence="1">
    <location>
        <begin position="316"/>
        <end position="328"/>
    </location>
</feature>
<evidence type="ECO:0000313" key="2">
    <source>
        <dbReference type="EMBL" id="CAG2254001.1"/>
    </source>
</evidence>
<dbReference type="OrthoDB" id="2121618at2759"/>
<feature type="region of interest" description="Disordered" evidence="1">
    <location>
        <begin position="193"/>
        <end position="293"/>
    </location>
</feature>
<dbReference type="Proteomes" id="UP000683360">
    <property type="component" value="Unassembled WGS sequence"/>
</dbReference>
<feature type="region of interest" description="Disordered" evidence="1">
    <location>
        <begin position="559"/>
        <end position="584"/>
    </location>
</feature>
<dbReference type="PANTHER" id="PTHR35538:SF6">
    <property type="entry name" value="EF-HAND DOMAIN-CONTAINING PROTEIN"/>
    <property type="match status" value="1"/>
</dbReference>
<gene>
    <name evidence="2" type="ORF">MEDL_65511</name>
</gene>